<proteinExistence type="predicted"/>
<comment type="caution">
    <text evidence="2">The sequence shown here is derived from an EMBL/GenBank/DDBJ whole genome shotgun (WGS) entry which is preliminary data.</text>
</comment>
<protein>
    <recommendedName>
        <fullName evidence="4">AMP-binding enzyme C-terminal domain-containing protein</fullName>
    </recommendedName>
</protein>
<accession>A0A8J3J412</accession>
<sequence>MNVHPLVFSRIMDTLPVSGWQVLQENVSLQVRLSGVRSTVDADGLADAVRQALQEQGAIAPRVEVQYVASIPKTSAGKAPLVRAHPQQAASPEENTDIS</sequence>
<name>A0A8J3J412_9CHLR</name>
<feature type="region of interest" description="Disordered" evidence="1">
    <location>
        <begin position="77"/>
        <end position="99"/>
    </location>
</feature>
<evidence type="ECO:0000313" key="3">
    <source>
        <dbReference type="Proteomes" id="UP000597444"/>
    </source>
</evidence>
<dbReference type="AlphaFoldDB" id="A0A8J3J412"/>
<dbReference type="EMBL" id="BNJK01000004">
    <property type="protein sequence ID" value="GHP01162.1"/>
    <property type="molecule type" value="Genomic_DNA"/>
</dbReference>
<dbReference type="Proteomes" id="UP000597444">
    <property type="component" value="Unassembled WGS sequence"/>
</dbReference>
<organism evidence="2 3">
    <name type="scientific">Reticulibacter mediterranei</name>
    <dbReference type="NCBI Taxonomy" id="2778369"/>
    <lineage>
        <taxon>Bacteria</taxon>
        <taxon>Bacillati</taxon>
        <taxon>Chloroflexota</taxon>
        <taxon>Ktedonobacteria</taxon>
        <taxon>Ktedonobacterales</taxon>
        <taxon>Reticulibacteraceae</taxon>
        <taxon>Reticulibacter</taxon>
    </lineage>
</organism>
<evidence type="ECO:0000256" key="1">
    <source>
        <dbReference type="SAM" id="MobiDB-lite"/>
    </source>
</evidence>
<evidence type="ECO:0008006" key="4">
    <source>
        <dbReference type="Google" id="ProtNLM"/>
    </source>
</evidence>
<gene>
    <name evidence="2" type="ORF">KSF_112090</name>
</gene>
<evidence type="ECO:0000313" key="2">
    <source>
        <dbReference type="EMBL" id="GHP01162.1"/>
    </source>
</evidence>
<dbReference type="RefSeq" id="WP_220211720.1">
    <property type="nucleotide sequence ID" value="NZ_BNJK01000004.1"/>
</dbReference>
<keyword evidence="3" id="KW-1185">Reference proteome</keyword>
<reference evidence="2" key="1">
    <citation type="submission" date="2020-10" db="EMBL/GenBank/DDBJ databases">
        <title>Taxonomic study of unclassified bacteria belonging to the class Ktedonobacteria.</title>
        <authorList>
            <person name="Yabe S."/>
            <person name="Wang C.M."/>
            <person name="Zheng Y."/>
            <person name="Sakai Y."/>
            <person name="Cavaletti L."/>
            <person name="Monciardini P."/>
            <person name="Donadio S."/>
        </authorList>
    </citation>
    <scope>NUCLEOTIDE SEQUENCE</scope>
    <source>
        <strain evidence="2">ID150040</strain>
    </source>
</reference>